<protein>
    <recommendedName>
        <fullName evidence="2">MADF domain-containing protein</fullName>
    </recommendedName>
</protein>
<evidence type="ECO:0000313" key="3">
    <source>
        <dbReference type="EMBL" id="KAJ8713322.1"/>
    </source>
</evidence>
<dbReference type="Proteomes" id="UP001231518">
    <property type="component" value="Chromosome 4"/>
</dbReference>
<accession>A0AAD7YER2</accession>
<evidence type="ECO:0000313" key="4">
    <source>
        <dbReference type="Proteomes" id="UP001231518"/>
    </source>
</evidence>
<dbReference type="PANTHER" id="PTHR12243:SF60">
    <property type="entry name" value="SI:CH211-15D5.12-RELATED"/>
    <property type="match status" value="1"/>
</dbReference>
<reference evidence="3" key="1">
    <citation type="submission" date="2023-03" db="EMBL/GenBank/DDBJ databases">
        <title>Chromosome-level genomes of two armyworms, Mythimna separata and Mythimna loreyi, provide insights into the biosynthesis and reception of sex pheromones.</title>
        <authorList>
            <person name="Zhao H."/>
        </authorList>
    </citation>
    <scope>NUCLEOTIDE SEQUENCE</scope>
    <source>
        <strain evidence="3">BeijingLab</strain>
        <tissue evidence="3">Pupa</tissue>
    </source>
</reference>
<feature type="region of interest" description="Disordered" evidence="1">
    <location>
        <begin position="169"/>
        <end position="189"/>
    </location>
</feature>
<proteinExistence type="predicted"/>
<feature type="compositionally biased region" description="Polar residues" evidence="1">
    <location>
        <begin position="177"/>
        <end position="189"/>
    </location>
</feature>
<feature type="domain" description="MADF" evidence="2">
    <location>
        <begin position="6"/>
        <end position="89"/>
    </location>
</feature>
<dbReference type="GO" id="GO:0005634">
    <property type="term" value="C:nucleus"/>
    <property type="evidence" value="ECO:0007669"/>
    <property type="project" value="TreeGrafter"/>
</dbReference>
<evidence type="ECO:0000256" key="1">
    <source>
        <dbReference type="SAM" id="MobiDB-lite"/>
    </source>
</evidence>
<comment type="caution">
    <text evidence="3">The sequence shown here is derived from an EMBL/GenBank/DDBJ whole genome shotgun (WGS) entry which is preliminary data.</text>
</comment>
<dbReference type="PROSITE" id="PS51029">
    <property type="entry name" value="MADF"/>
    <property type="match status" value="1"/>
</dbReference>
<organism evidence="3 4">
    <name type="scientific">Mythimna separata</name>
    <name type="common">Oriental armyworm</name>
    <name type="synonym">Pseudaletia separata</name>
    <dbReference type="NCBI Taxonomy" id="271217"/>
    <lineage>
        <taxon>Eukaryota</taxon>
        <taxon>Metazoa</taxon>
        <taxon>Ecdysozoa</taxon>
        <taxon>Arthropoda</taxon>
        <taxon>Hexapoda</taxon>
        <taxon>Insecta</taxon>
        <taxon>Pterygota</taxon>
        <taxon>Neoptera</taxon>
        <taxon>Endopterygota</taxon>
        <taxon>Lepidoptera</taxon>
        <taxon>Glossata</taxon>
        <taxon>Ditrysia</taxon>
        <taxon>Noctuoidea</taxon>
        <taxon>Noctuidae</taxon>
        <taxon>Noctuinae</taxon>
        <taxon>Hadenini</taxon>
        <taxon>Mythimna</taxon>
    </lineage>
</organism>
<dbReference type="InterPro" id="IPR006578">
    <property type="entry name" value="MADF-dom"/>
</dbReference>
<dbReference type="EMBL" id="JARGEI010000020">
    <property type="protein sequence ID" value="KAJ8713322.1"/>
    <property type="molecule type" value="Genomic_DNA"/>
</dbReference>
<gene>
    <name evidence="3" type="ORF">PYW07_013692</name>
</gene>
<dbReference type="GO" id="GO:0005667">
    <property type="term" value="C:transcription regulator complex"/>
    <property type="evidence" value="ECO:0007669"/>
    <property type="project" value="TreeGrafter"/>
</dbReference>
<dbReference type="GO" id="GO:0006357">
    <property type="term" value="P:regulation of transcription by RNA polymerase II"/>
    <property type="evidence" value="ECO:0007669"/>
    <property type="project" value="TreeGrafter"/>
</dbReference>
<sequence>MAVEIQLINQIEQHEFLYNFNLPQYNRKDMVEEAWANIAANTNMSISDCKEKWRNIRSSFLRSMKPSGFKVKKPYYLTEYLKFILPFLKPTTTAGIESADDSQSYSPQHTNDTEIVVNFIKEEPTDGDNEENTENNAENGILSDLLTRNKTTVMRKRRRFVPIRKNYSDSLRPRTKPMSSTCSRNYTSSDVNSTTRVLIKKDDNAKSIHIQHEAQVQQLMQEQ</sequence>
<dbReference type="PANTHER" id="PTHR12243">
    <property type="entry name" value="MADF DOMAIN TRANSCRIPTION FACTOR"/>
    <property type="match status" value="1"/>
</dbReference>
<dbReference type="InterPro" id="IPR039353">
    <property type="entry name" value="TF_Adf1"/>
</dbReference>
<name>A0AAD7YER2_MYTSE</name>
<evidence type="ECO:0000259" key="2">
    <source>
        <dbReference type="PROSITE" id="PS51029"/>
    </source>
</evidence>
<dbReference type="Pfam" id="PF10545">
    <property type="entry name" value="MADF_DNA_bdg"/>
    <property type="match status" value="1"/>
</dbReference>
<keyword evidence="4" id="KW-1185">Reference proteome</keyword>
<dbReference type="AlphaFoldDB" id="A0AAD7YER2"/>
<dbReference type="SMART" id="SM00595">
    <property type="entry name" value="MADF"/>
    <property type="match status" value="1"/>
</dbReference>